<organism evidence="1">
    <name type="scientific">Lygus hesperus</name>
    <name type="common">Western plant bug</name>
    <dbReference type="NCBI Taxonomy" id="30085"/>
    <lineage>
        <taxon>Eukaryota</taxon>
        <taxon>Metazoa</taxon>
        <taxon>Ecdysozoa</taxon>
        <taxon>Arthropoda</taxon>
        <taxon>Hexapoda</taxon>
        <taxon>Insecta</taxon>
        <taxon>Pterygota</taxon>
        <taxon>Neoptera</taxon>
        <taxon>Paraneoptera</taxon>
        <taxon>Hemiptera</taxon>
        <taxon>Heteroptera</taxon>
        <taxon>Panheteroptera</taxon>
        <taxon>Cimicomorpha</taxon>
        <taxon>Miridae</taxon>
        <taxon>Mirini</taxon>
        <taxon>Lygus</taxon>
    </lineage>
</organism>
<name>A0A146L4U7_LYGHE</name>
<accession>A0A146L4U7</accession>
<dbReference type="EMBL" id="GDHC01016427">
    <property type="protein sequence ID" value="JAQ02202.1"/>
    <property type="molecule type" value="Transcribed_RNA"/>
</dbReference>
<dbReference type="AlphaFoldDB" id="A0A146L4U7"/>
<gene>
    <name evidence="1" type="ORF">g.8986</name>
</gene>
<protein>
    <submittedName>
        <fullName evidence="1">Uncharacterized protein</fullName>
    </submittedName>
</protein>
<reference evidence="1" key="1">
    <citation type="journal article" date="2016" name="Gigascience">
        <title>De novo construction of an expanded transcriptome assembly for the western tarnished plant bug, Lygus hesperus.</title>
        <authorList>
            <person name="Tassone E.E."/>
            <person name="Geib S.M."/>
            <person name="Hall B."/>
            <person name="Fabrick J.A."/>
            <person name="Brent C.S."/>
            <person name="Hull J.J."/>
        </authorList>
    </citation>
    <scope>NUCLEOTIDE SEQUENCE</scope>
</reference>
<sequence length="180" mass="20330">MSTNIGKGVGKTFNNIRPLQIFCDETHNILRVFGLRGVLMLRVSDDGTPIRTSAELQNRFTYLHVRQPPLLSSRSENCQDQMTMTGLFVRIGHHTHREPARYYANVHTSQPIGLPKSLPHDTVFLTQLDPSLARVFVTEVGRANNKKNDGSDKNTITARSRCLLFLARFSKGLMLVSEHE</sequence>
<evidence type="ECO:0000313" key="1">
    <source>
        <dbReference type="EMBL" id="JAQ02202.1"/>
    </source>
</evidence>
<proteinExistence type="predicted"/>